<dbReference type="Pfam" id="PF08676">
    <property type="entry name" value="MutL_C"/>
    <property type="match status" value="1"/>
</dbReference>
<dbReference type="Gene3D" id="3.30.565.10">
    <property type="entry name" value="Histidine kinase-like ATPase, C-terminal domain"/>
    <property type="match status" value="1"/>
</dbReference>
<dbReference type="PANTHER" id="PTHR10073:SF12">
    <property type="entry name" value="DNA MISMATCH REPAIR PROTEIN MLH1"/>
    <property type="match status" value="1"/>
</dbReference>
<dbReference type="InterPro" id="IPR002099">
    <property type="entry name" value="MutL/Mlh/PMS"/>
</dbReference>
<evidence type="ECO:0000259" key="6">
    <source>
        <dbReference type="SMART" id="SM00853"/>
    </source>
</evidence>
<evidence type="ECO:0000313" key="9">
    <source>
        <dbReference type="Proteomes" id="UP000011519"/>
    </source>
</evidence>
<dbReference type="CDD" id="cd00782">
    <property type="entry name" value="MutL_Trans"/>
    <property type="match status" value="1"/>
</dbReference>
<dbReference type="InterPro" id="IPR014721">
    <property type="entry name" value="Ribsml_uS5_D2-typ_fold_subgr"/>
</dbReference>
<dbReference type="InterPro" id="IPR020568">
    <property type="entry name" value="Ribosomal_Su5_D2-typ_SF"/>
</dbReference>
<feature type="domain" description="DNA mismatch repair protein S5" evidence="7">
    <location>
        <begin position="246"/>
        <end position="370"/>
    </location>
</feature>
<dbReference type="InterPro" id="IPR013507">
    <property type="entry name" value="DNA_mismatch_S5_2-like"/>
</dbReference>
<evidence type="ECO:0000313" key="8">
    <source>
        <dbReference type="EMBL" id="ELY92928.1"/>
    </source>
</evidence>
<proteinExistence type="inferred from homology"/>
<evidence type="ECO:0000256" key="2">
    <source>
        <dbReference type="ARBA" id="ARBA00022763"/>
    </source>
</evidence>
<dbReference type="EMBL" id="AOIM01000015">
    <property type="protein sequence ID" value="ELY92928.1"/>
    <property type="molecule type" value="Genomic_DNA"/>
</dbReference>
<dbReference type="SUPFAM" id="SSF118116">
    <property type="entry name" value="DNA mismatch repair protein MutL"/>
    <property type="match status" value="1"/>
</dbReference>
<dbReference type="InterPro" id="IPR037198">
    <property type="entry name" value="MutL_C_sf"/>
</dbReference>
<keyword evidence="2 4" id="KW-0227">DNA damage</keyword>
<reference evidence="8 9" key="1">
    <citation type="journal article" date="2014" name="PLoS Genet.">
        <title>Phylogenetically driven sequencing of extremely halophilic archaea reveals strategies for static and dynamic osmo-response.</title>
        <authorList>
            <person name="Becker E.A."/>
            <person name="Seitzer P.M."/>
            <person name="Tritt A."/>
            <person name="Larsen D."/>
            <person name="Krusor M."/>
            <person name="Yao A.I."/>
            <person name="Wu D."/>
            <person name="Madern D."/>
            <person name="Eisen J.A."/>
            <person name="Darling A.E."/>
            <person name="Facciotti M.T."/>
        </authorList>
    </citation>
    <scope>NUCLEOTIDE SEQUENCE [LARGE SCALE GENOMIC DNA]</scope>
    <source>
        <strain evidence="8 9">JCM 10989</strain>
    </source>
</reference>
<dbReference type="SMART" id="SM01340">
    <property type="entry name" value="DNA_mis_repair"/>
    <property type="match status" value="1"/>
</dbReference>
<dbReference type="PATRIC" id="fig|1227493.4.peg.1244"/>
<evidence type="ECO:0000256" key="3">
    <source>
        <dbReference type="ARBA" id="ARBA00023204"/>
    </source>
</evidence>
<dbReference type="InterPro" id="IPR042121">
    <property type="entry name" value="MutL_C_regsub"/>
</dbReference>
<dbReference type="Gene3D" id="3.30.1540.20">
    <property type="entry name" value="MutL, C-terminal domain, dimerisation subdomain"/>
    <property type="match status" value="1"/>
</dbReference>
<feature type="compositionally biased region" description="Acidic residues" evidence="5">
    <location>
        <begin position="520"/>
        <end position="536"/>
    </location>
</feature>
<sequence>MLVLVLELALAFALESVRTLANCARTMTDTQPPTDETEIHQLDEDTVARIAAGEVVERPASAVKELVENSLDAGASSIDVTVEAGGTDLVRVADDGHGMTEADLRAAVRQHTTSKISGLDDLESGVATLGFRGEALHTIGSVSRLTIQSRPQDGDGAGTELVYEGSTVESVSPTGCPAGTTVEVADLFYNTPARRKFLKTTATEFAHVNRVVTRYALANPEVAVSLTHDGREVFSTTGQGDLQAAVLAVYGREVASAMIPVDADGDELPPGPLESVAGLVSHPETNRASREYLATYVNDRAVTSDALREGVMGAYGTQLGGDRYPFVVLFHEVPGDAVDVNVHPRKREVRFDDDDAVRRQVDSAVESALLEHGLLRSRAPRGRSAPGETRVTPTQEELAERAGDRAETSAAETGTSTSEGDADESGVLESGDTASGTNEETATSAAGGDRKPTTPDRAEDPNSAESVDATESPAGESTESATTEFQSAAEFHPDDDSTDPGSVGSSSSPSGAGDPGEQVPDSDSDSEPELEPDSESAADSSMETPETTETKGGSGKFDAATEQRTLAGDAATGGDYDHEFDSLPPLRVLGQLSDTYLVCETDDGLVLIDQHAADERVNYERLRAAFGEDSSAQALASPVELELTAAEAEAFAAYRDALAQLGFYADRVDNRTVAVTTVPAVFEKTLDPDQLRDVLVSFVEGDREAGAETVDALADEFIGDLACYPSITGNTSLTEGSVVDLLAALDDCANPYACPHGRPVIVQFDEAEIEDRFERDYPGHSG</sequence>
<dbReference type="SMART" id="SM00853">
    <property type="entry name" value="MutL_C"/>
    <property type="match status" value="1"/>
</dbReference>
<dbReference type="GO" id="GO:0140664">
    <property type="term" value="F:ATP-dependent DNA damage sensor activity"/>
    <property type="evidence" value="ECO:0007669"/>
    <property type="project" value="InterPro"/>
</dbReference>
<dbReference type="FunFam" id="3.30.565.10:FF:000003">
    <property type="entry name" value="DNA mismatch repair endonuclease MutL"/>
    <property type="match status" value="1"/>
</dbReference>
<comment type="similarity">
    <text evidence="1 4">Belongs to the DNA mismatch repair MutL/HexB family.</text>
</comment>
<feature type="compositionally biased region" description="Low complexity" evidence="5">
    <location>
        <begin position="408"/>
        <end position="419"/>
    </location>
</feature>
<dbReference type="NCBIfam" id="TIGR00585">
    <property type="entry name" value="mutl"/>
    <property type="match status" value="1"/>
</dbReference>
<dbReference type="InterPro" id="IPR014790">
    <property type="entry name" value="MutL_C"/>
</dbReference>
<feature type="compositionally biased region" description="Low complexity" evidence="5">
    <location>
        <begin position="499"/>
        <end position="516"/>
    </location>
</feature>
<protein>
    <recommendedName>
        <fullName evidence="4">DNA mismatch repair protein MutL</fullName>
    </recommendedName>
</protein>
<evidence type="ECO:0000259" key="7">
    <source>
        <dbReference type="SMART" id="SM01340"/>
    </source>
</evidence>
<dbReference type="GO" id="GO:0032300">
    <property type="term" value="C:mismatch repair complex"/>
    <property type="evidence" value="ECO:0007669"/>
    <property type="project" value="InterPro"/>
</dbReference>
<feature type="compositionally biased region" description="Polar residues" evidence="5">
    <location>
        <begin position="475"/>
        <end position="486"/>
    </location>
</feature>
<evidence type="ECO:0000256" key="4">
    <source>
        <dbReference type="HAMAP-Rule" id="MF_00149"/>
    </source>
</evidence>
<dbReference type="InterPro" id="IPR014762">
    <property type="entry name" value="DNA_mismatch_repair_CS"/>
</dbReference>
<dbReference type="PANTHER" id="PTHR10073">
    <property type="entry name" value="DNA MISMATCH REPAIR PROTEIN MLH, PMS, MUTL"/>
    <property type="match status" value="1"/>
</dbReference>
<dbReference type="Pfam" id="PF01119">
    <property type="entry name" value="DNA_mis_repair"/>
    <property type="match status" value="1"/>
</dbReference>
<feature type="region of interest" description="Disordered" evidence="5">
    <location>
        <begin position="376"/>
        <end position="559"/>
    </location>
</feature>
<feature type="compositionally biased region" description="Polar residues" evidence="5">
    <location>
        <begin position="537"/>
        <end position="551"/>
    </location>
</feature>
<dbReference type="CDD" id="cd16926">
    <property type="entry name" value="HATPase_MutL-MLH-PMS-like"/>
    <property type="match status" value="1"/>
</dbReference>
<keyword evidence="3 4" id="KW-0234">DNA repair</keyword>
<dbReference type="GO" id="GO:0030983">
    <property type="term" value="F:mismatched DNA binding"/>
    <property type="evidence" value="ECO:0007669"/>
    <property type="project" value="InterPro"/>
</dbReference>
<evidence type="ECO:0000256" key="5">
    <source>
        <dbReference type="SAM" id="MobiDB-lite"/>
    </source>
</evidence>
<dbReference type="STRING" id="1227493.C483_06330"/>
<dbReference type="Gene3D" id="3.30.230.10">
    <property type="match status" value="1"/>
</dbReference>
<dbReference type="PROSITE" id="PS00058">
    <property type="entry name" value="DNA_MISMATCH_REPAIR_1"/>
    <property type="match status" value="1"/>
</dbReference>
<dbReference type="GO" id="GO:0016887">
    <property type="term" value="F:ATP hydrolysis activity"/>
    <property type="evidence" value="ECO:0007669"/>
    <property type="project" value="InterPro"/>
</dbReference>
<comment type="caution">
    <text evidence="8">The sequence shown here is derived from an EMBL/GenBank/DDBJ whole genome shotgun (WGS) entry which is preliminary data.</text>
</comment>
<dbReference type="GO" id="GO:0006298">
    <property type="term" value="P:mismatch repair"/>
    <property type="evidence" value="ECO:0007669"/>
    <property type="project" value="UniProtKB-UniRule"/>
</dbReference>
<dbReference type="GO" id="GO:0005524">
    <property type="term" value="F:ATP binding"/>
    <property type="evidence" value="ECO:0007669"/>
    <property type="project" value="InterPro"/>
</dbReference>
<organism evidence="8 9">
    <name type="scientific">Natrialba hulunbeirensis JCM 10989</name>
    <dbReference type="NCBI Taxonomy" id="1227493"/>
    <lineage>
        <taxon>Archaea</taxon>
        <taxon>Methanobacteriati</taxon>
        <taxon>Methanobacteriota</taxon>
        <taxon>Stenosarchaea group</taxon>
        <taxon>Halobacteria</taxon>
        <taxon>Halobacteriales</taxon>
        <taxon>Natrialbaceae</taxon>
        <taxon>Natrialba</taxon>
    </lineage>
</organism>
<comment type="function">
    <text evidence="4">This protein is involved in the repair of mismatches in DNA. It is required for dam-dependent methyl-directed DNA mismatch repair. May act as a 'molecular matchmaker', a protein that promotes the formation of a stable complex between two or more DNA-binding proteins in an ATP-dependent manner without itself being part of a final effector complex.</text>
</comment>
<accession>M0A6H1</accession>
<gene>
    <name evidence="4" type="primary">mutL</name>
    <name evidence="8" type="ORF">C483_06330</name>
</gene>
<keyword evidence="9" id="KW-1185">Reference proteome</keyword>
<feature type="compositionally biased region" description="Basic and acidic residues" evidence="5">
    <location>
        <begin position="398"/>
        <end position="407"/>
    </location>
</feature>
<dbReference type="HAMAP" id="MF_00149">
    <property type="entry name" value="DNA_mis_repair"/>
    <property type="match status" value="1"/>
</dbReference>
<dbReference type="InterPro" id="IPR038973">
    <property type="entry name" value="MutL/Mlh/Pms-like"/>
</dbReference>
<evidence type="ECO:0000256" key="1">
    <source>
        <dbReference type="ARBA" id="ARBA00006082"/>
    </source>
</evidence>
<dbReference type="InterPro" id="IPR036890">
    <property type="entry name" value="HATPase_C_sf"/>
</dbReference>
<feature type="domain" description="MutL C-terminal dimerisation" evidence="6">
    <location>
        <begin position="588"/>
        <end position="733"/>
    </location>
</feature>
<dbReference type="SUPFAM" id="SSF55874">
    <property type="entry name" value="ATPase domain of HSP90 chaperone/DNA topoisomerase II/histidine kinase"/>
    <property type="match status" value="1"/>
</dbReference>
<dbReference type="InterPro" id="IPR042120">
    <property type="entry name" value="MutL_C_dimsub"/>
</dbReference>
<dbReference type="InterPro" id="IPR020667">
    <property type="entry name" value="DNA_mismatch_repair_MutL"/>
</dbReference>
<feature type="compositionally biased region" description="Basic and acidic residues" evidence="5">
    <location>
        <begin position="448"/>
        <end position="460"/>
    </location>
</feature>
<feature type="compositionally biased region" description="Polar residues" evidence="5">
    <location>
        <begin position="432"/>
        <end position="444"/>
    </location>
</feature>
<name>M0A6H1_9EURY</name>
<dbReference type="Proteomes" id="UP000011519">
    <property type="component" value="Unassembled WGS sequence"/>
</dbReference>
<dbReference type="AlphaFoldDB" id="M0A6H1"/>
<dbReference type="Pfam" id="PF13589">
    <property type="entry name" value="HATPase_c_3"/>
    <property type="match status" value="1"/>
</dbReference>
<dbReference type="SUPFAM" id="SSF54211">
    <property type="entry name" value="Ribosomal protein S5 domain 2-like"/>
    <property type="match status" value="1"/>
</dbReference>
<dbReference type="Gene3D" id="3.30.1370.100">
    <property type="entry name" value="MutL, C-terminal domain, regulatory subdomain"/>
    <property type="match status" value="1"/>
</dbReference>